<dbReference type="eggNOG" id="KOG2252">
    <property type="taxonomic scope" value="Eukaryota"/>
</dbReference>
<sequence>MRLAILNMTPEDVNKLIGPPPPPTCRNPTSGAKPRKKFVFGNHQKSVLKAVFQQNQNPTTLENQQLADELKLEFKTVKNFFDNARRRKTH</sequence>
<organism evidence="7">
    <name type="scientific">Caenorhabditis brenneri</name>
    <name type="common">Nematode worm</name>
    <dbReference type="NCBI Taxonomy" id="135651"/>
    <lineage>
        <taxon>Eukaryota</taxon>
        <taxon>Metazoa</taxon>
        <taxon>Ecdysozoa</taxon>
        <taxon>Nematoda</taxon>
        <taxon>Chromadorea</taxon>
        <taxon>Rhabditida</taxon>
        <taxon>Rhabditina</taxon>
        <taxon>Rhabditomorpha</taxon>
        <taxon>Rhabditoidea</taxon>
        <taxon>Rhabditidae</taxon>
        <taxon>Peloderinae</taxon>
        <taxon>Caenorhabditis</taxon>
    </lineage>
</organism>
<evidence type="ECO:0000256" key="4">
    <source>
        <dbReference type="SAM" id="MobiDB-lite"/>
    </source>
</evidence>
<dbReference type="InParanoid" id="G0NC36"/>
<dbReference type="GO" id="GO:0005634">
    <property type="term" value="C:nucleus"/>
    <property type="evidence" value="ECO:0007669"/>
    <property type="project" value="UniProtKB-SubCell"/>
</dbReference>
<evidence type="ECO:0000256" key="2">
    <source>
        <dbReference type="PROSITE-ProRule" id="PRU00108"/>
    </source>
</evidence>
<dbReference type="GO" id="GO:0000978">
    <property type="term" value="F:RNA polymerase II cis-regulatory region sequence-specific DNA binding"/>
    <property type="evidence" value="ECO:0007669"/>
    <property type="project" value="TreeGrafter"/>
</dbReference>
<dbReference type="PANTHER" id="PTHR14057">
    <property type="entry name" value="TRANSCRIPTION FACTOR ONECUT"/>
    <property type="match status" value="1"/>
</dbReference>
<comment type="subcellular location">
    <subcellularLocation>
        <location evidence="1 2 3">Nucleus</location>
    </subcellularLocation>
</comment>
<keyword evidence="2 3" id="KW-0539">Nucleus</keyword>
<keyword evidence="7" id="KW-1185">Reference proteome</keyword>
<dbReference type="PROSITE" id="PS50071">
    <property type="entry name" value="HOMEOBOX_2"/>
    <property type="match status" value="1"/>
</dbReference>
<gene>
    <name evidence="6" type="ORF">CAEBREN_14784</name>
</gene>
<dbReference type="PANTHER" id="PTHR14057:SF32">
    <property type="entry name" value="HOMEOBOX PROTEIN CEH-21-RELATED"/>
    <property type="match status" value="1"/>
</dbReference>
<dbReference type="GO" id="GO:0000981">
    <property type="term" value="F:DNA-binding transcription factor activity, RNA polymerase II-specific"/>
    <property type="evidence" value="ECO:0007669"/>
    <property type="project" value="TreeGrafter"/>
</dbReference>
<dbReference type="InterPro" id="IPR001356">
    <property type="entry name" value="HD"/>
</dbReference>
<dbReference type="SMART" id="SM00389">
    <property type="entry name" value="HOX"/>
    <property type="match status" value="1"/>
</dbReference>
<evidence type="ECO:0000259" key="5">
    <source>
        <dbReference type="PROSITE" id="PS50071"/>
    </source>
</evidence>
<evidence type="ECO:0000256" key="3">
    <source>
        <dbReference type="RuleBase" id="RU000682"/>
    </source>
</evidence>
<keyword evidence="2 3" id="KW-0238">DNA-binding</keyword>
<dbReference type="Proteomes" id="UP000008068">
    <property type="component" value="Unassembled WGS sequence"/>
</dbReference>
<dbReference type="CDD" id="cd00086">
    <property type="entry name" value="homeodomain"/>
    <property type="match status" value="1"/>
</dbReference>
<name>G0NC36_CAEBE</name>
<keyword evidence="2 3" id="KW-0371">Homeobox</keyword>
<dbReference type="InterPro" id="IPR051649">
    <property type="entry name" value="CUT_Homeobox"/>
</dbReference>
<dbReference type="HOGENOM" id="CLU_2442816_0_0_1"/>
<evidence type="ECO:0000313" key="7">
    <source>
        <dbReference type="Proteomes" id="UP000008068"/>
    </source>
</evidence>
<reference evidence="7" key="1">
    <citation type="submission" date="2011-07" db="EMBL/GenBank/DDBJ databases">
        <authorList>
            <consortium name="Caenorhabditis brenneri Sequencing and Analysis Consortium"/>
            <person name="Wilson R.K."/>
        </authorList>
    </citation>
    <scope>NUCLEOTIDE SEQUENCE [LARGE SCALE GENOMIC DNA]</scope>
    <source>
        <strain evidence="7">PB2801</strain>
    </source>
</reference>
<evidence type="ECO:0000313" key="6">
    <source>
        <dbReference type="EMBL" id="EGT57398.1"/>
    </source>
</evidence>
<dbReference type="Pfam" id="PF00046">
    <property type="entry name" value="Homeodomain"/>
    <property type="match status" value="1"/>
</dbReference>
<protein>
    <recommendedName>
        <fullName evidence="5">Homeobox domain-containing protein</fullName>
    </recommendedName>
</protein>
<accession>G0NC36</accession>
<dbReference type="Gene3D" id="1.10.10.60">
    <property type="entry name" value="Homeodomain-like"/>
    <property type="match status" value="1"/>
</dbReference>
<evidence type="ECO:0000256" key="1">
    <source>
        <dbReference type="ARBA" id="ARBA00004123"/>
    </source>
</evidence>
<proteinExistence type="predicted"/>
<feature type="domain" description="Homeobox" evidence="5">
    <location>
        <begin position="31"/>
        <end position="90"/>
    </location>
</feature>
<dbReference type="SUPFAM" id="SSF46689">
    <property type="entry name" value="Homeodomain-like"/>
    <property type="match status" value="1"/>
</dbReference>
<feature type="region of interest" description="Disordered" evidence="4">
    <location>
        <begin position="9"/>
        <end position="32"/>
    </location>
</feature>
<dbReference type="AlphaFoldDB" id="G0NC36"/>
<dbReference type="InterPro" id="IPR009057">
    <property type="entry name" value="Homeodomain-like_sf"/>
</dbReference>
<dbReference type="EMBL" id="GL379861">
    <property type="protein sequence ID" value="EGT57398.1"/>
    <property type="molecule type" value="Genomic_DNA"/>
</dbReference>